<protein>
    <submittedName>
        <fullName evidence="2">Uncharacterized protein</fullName>
    </submittedName>
</protein>
<feature type="region of interest" description="Disordered" evidence="1">
    <location>
        <begin position="101"/>
        <end position="170"/>
    </location>
</feature>
<dbReference type="Proteomes" id="UP000054408">
    <property type="component" value="Unassembled WGS sequence"/>
</dbReference>
<dbReference type="RefSeq" id="XP_013757223.1">
    <property type="nucleotide sequence ID" value="XM_013901769.1"/>
</dbReference>
<gene>
    <name evidence="2" type="ORF">AMSG_05821</name>
</gene>
<evidence type="ECO:0000313" key="3">
    <source>
        <dbReference type="Proteomes" id="UP000054408"/>
    </source>
</evidence>
<accession>A0A0L0DFG6</accession>
<evidence type="ECO:0000313" key="2">
    <source>
        <dbReference type="EMBL" id="KNC50058.1"/>
    </source>
</evidence>
<evidence type="ECO:0000256" key="1">
    <source>
        <dbReference type="SAM" id="MobiDB-lite"/>
    </source>
</evidence>
<organism evidence="2 3">
    <name type="scientific">Thecamonas trahens ATCC 50062</name>
    <dbReference type="NCBI Taxonomy" id="461836"/>
    <lineage>
        <taxon>Eukaryota</taxon>
        <taxon>Apusozoa</taxon>
        <taxon>Apusomonadida</taxon>
        <taxon>Apusomonadidae</taxon>
        <taxon>Thecamonas</taxon>
    </lineage>
</organism>
<feature type="region of interest" description="Disordered" evidence="1">
    <location>
        <begin position="49"/>
        <end position="80"/>
    </location>
</feature>
<dbReference type="AlphaFoldDB" id="A0A0L0DFG6"/>
<dbReference type="EMBL" id="GL349459">
    <property type="protein sequence ID" value="KNC50058.1"/>
    <property type="molecule type" value="Genomic_DNA"/>
</dbReference>
<dbReference type="GeneID" id="25565145"/>
<name>A0A0L0DFG6_THETB</name>
<proteinExistence type="predicted"/>
<reference evidence="2 3" key="1">
    <citation type="submission" date="2010-05" db="EMBL/GenBank/DDBJ databases">
        <title>The Genome Sequence of Thecamonas trahens ATCC 50062.</title>
        <authorList>
            <consortium name="The Broad Institute Genome Sequencing Platform"/>
            <person name="Russ C."/>
            <person name="Cuomo C."/>
            <person name="Shea T."/>
            <person name="Young S.K."/>
            <person name="Zeng Q."/>
            <person name="Koehrsen M."/>
            <person name="Haas B."/>
            <person name="Borodovsky M."/>
            <person name="Guigo R."/>
            <person name="Alvarado L."/>
            <person name="Berlin A."/>
            <person name="Bochicchio J."/>
            <person name="Borenstein D."/>
            <person name="Chapman S."/>
            <person name="Chen Z."/>
            <person name="Freedman E."/>
            <person name="Gellesch M."/>
            <person name="Goldberg J."/>
            <person name="Griggs A."/>
            <person name="Gujja S."/>
            <person name="Heilman E."/>
            <person name="Heiman D."/>
            <person name="Hepburn T."/>
            <person name="Howarth C."/>
            <person name="Jen D."/>
            <person name="Larson L."/>
            <person name="Mehta T."/>
            <person name="Park D."/>
            <person name="Pearson M."/>
            <person name="Roberts A."/>
            <person name="Saif S."/>
            <person name="Shenoy N."/>
            <person name="Sisk P."/>
            <person name="Stolte C."/>
            <person name="Sykes S."/>
            <person name="Thomson T."/>
            <person name="Walk T."/>
            <person name="White J."/>
            <person name="Yandava C."/>
            <person name="Burger G."/>
            <person name="Gray M.W."/>
            <person name="Holland P.W.H."/>
            <person name="King N."/>
            <person name="Lang F.B.F."/>
            <person name="Roger A.J."/>
            <person name="Ruiz-Trillo I."/>
            <person name="Lander E."/>
            <person name="Nusbaum C."/>
        </authorList>
    </citation>
    <scope>NUCLEOTIDE SEQUENCE [LARGE SCALE GENOMIC DNA]</scope>
    <source>
        <strain evidence="2 3">ATCC 50062</strain>
    </source>
</reference>
<feature type="compositionally biased region" description="Low complexity" evidence="1">
    <location>
        <begin position="101"/>
        <end position="125"/>
    </location>
</feature>
<keyword evidence="3" id="KW-1185">Reference proteome</keyword>
<sequence length="170" mass="17265">MYTAIQKNECPGHAHGSASPLAASPYPMGGSYMYPTPLATFSFAMGSPSSGYAPASPRAYPAVSSPRVPPVLRSVSSPRSPAHYGYGYGYGLGPSFPSPTASPTAFCASPTAARHSSSRPSPSAPVTIPHSGADVIVELPTAAVTTDPETKADTGTDTDAETDTDATPTS</sequence>